<dbReference type="PANTHER" id="PTHR45436:SF5">
    <property type="entry name" value="SENSOR HISTIDINE KINASE TRCS"/>
    <property type="match status" value="1"/>
</dbReference>
<accession>A0ABW4LCP5</accession>
<dbReference type="SMART" id="SM00304">
    <property type="entry name" value="HAMP"/>
    <property type="match status" value="1"/>
</dbReference>
<evidence type="ECO:0000256" key="7">
    <source>
        <dbReference type="ARBA" id="ARBA00022777"/>
    </source>
</evidence>
<evidence type="ECO:0000259" key="11">
    <source>
        <dbReference type="PROSITE" id="PS50109"/>
    </source>
</evidence>
<dbReference type="InterPro" id="IPR003660">
    <property type="entry name" value="HAMP_dom"/>
</dbReference>
<dbReference type="InterPro" id="IPR003661">
    <property type="entry name" value="HisK_dim/P_dom"/>
</dbReference>
<dbReference type="PROSITE" id="PS50109">
    <property type="entry name" value="HIS_KIN"/>
    <property type="match status" value="1"/>
</dbReference>
<dbReference type="Proteomes" id="UP001597347">
    <property type="component" value="Unassembled WGS sequence"/>
</dbReference>
<dbReference type="CDD" id="cd00075">
    <property type="entry name" value="HATPase"/>
    <property type="match status" value="1"/>
</dbReference>
<evidence type="ECO:0000259" key="12">
    <source>
        <dbReference type="PROSITE" id="PS50885"/>
    </source>
</evidence>
<dbReference type="GO" id="GO:0016301">
    <property type="term" value="F:kinase activity"/>
    <property type="evidence" value="ECO:0007669"/>
    <property type="project" value="UniProtKB-KW"/>
</dbReference>
<dbReference type="InterPro" id="IPR050428">
    <property type="entry name" value="TCS_sensor_his_kinase"/>
</dbReference>
<dbReference type="SMART" id="SM00388">
    <property type="entry name" value="HisKA"/>
    <property type="match status" value="1"/>
</dbReference>
<comment type="caution">
    <text evidence="13">The sequence shown here is derived from an EMBL/GenBank/DDBJ whole genome shotgun (WGS) entry which is preliminary data.</text>
</comment>
<gene>
    <name evidence="13" type="ORF">ACFSBI_04070</name>
</gene>
<keyword evidence="7 13" id="KW-0418">Kinase</keyword>
<keyword evidence="9" id="KW-0902">Two-component regulatory system</keyword>
<dbReference type="Gene3D" id="3.30.565.10">
    <property type="entry name" value="Histidine kinase-like ATPase, C-terminal domain"/>
    <property type="match status" value="1"/>
</dbReference>
<dbReference type="InterPro" id="IPR036890">
    <property type="entry name" value="HATPase_C_sf"/>
</dbReference>
<dbReference type="Pfam" id="PF00672">
    <property type="entry name" value="HAMP"/>
    <property type="match status" value="1"/>
</dbReference>
<dbReference type="Pfam" id="PF02518">
    <property type="entry name" value="HATPase_c"/>
    <property type="match status" value="1"/>
</dbReference>
<dbReference type="PRINTS" id="PR00344">
    <property type="entry name" value="BCTRLSENSOR"/>
</dbReference>
<dbReference type="SUPFAM" id="SSF47384">
    <property type="entry name" value="Homodimeric domain of signal transducing histidine kinase"/>
    <property type="match status" value="1"/>
</dbReference>
<dbReference type="PROSITE" id="PS50885">
    <property type="entry name" value="HAMP"/>
    <property type="match status" value="1"/>
</dbReference>
<dbReference type="Gene3D" id="1.10.287.130">
    <property type="match status" value="1"/>
</dbReference>
<evidence type="ECO:0000256" key="8">
    <source>
        <dbReference type="ARBA" id="ARBA00022989"/>
    </source>
</evidence>
<proteinExistence type="predicted"/>
<evidence type="ECO:0000256" key="9">
    <source>
        <dbReference type="ARBA" id="ARBA00023012"/>
    </source>
</evidence>
<evidence type="ECO:0000256" key="10">
    <source>
        <dbReference type="ARBA" id="ARBA00023136"/>
    </source>
</evidence>
<evidence type="ECO:0000256" key="5">
    <source>
        <dbReference type="ARBA" id="ARBA00022679"/>
    </source>
</evidence>
<keyword evidence="10" id="KW-0472">Membrane</keyword>
<protein>
    <recommendedName>
        <fullName evidence="3">histidine kinase</fullName>
        <ecNumber evidence="3">2.7.13.3</ecNumber>
    </recommendedName>
</protein>
<evidence type="ECO:0000256" key="1">
    <source>
        <dbReference type="ARBA" id="ARBA00000085"/>
    </source>
</evidence>
<dbReference type="InterPro" id="IPR005467">
    <property type="entry name" value="His_kinase_dom"/>
</dbReference>
<dbReference type="PANTHER" id="PTHR45436">
    <property type="entry name" value="SENSOR HISTIDINE KINASE YKOH"/>
    <property type="match status" value="1"/>
</dbReference>
<dbReference type="CDD" id="cd00082">
    <property type="entry name" value="HisKA"/>
    <property type="match status" value="1"/>
</dbReference>
<dbReference type="EC" id="2.7.13.3" evidence="3"/>
<feature type="domain" description="HAMP" evidence="12">
    <location>
        <begin position="168"/>
        <end position="220"/>
    </location>
</feature>
<dbReference type="InterPro" id="IPR004358">
    <property type="entry name" value="Sig_transdc_His_kin-like_C"/>
</dbReference>
<evidence type="ECO:0000313" key="13">
    <source>
        <dbReference type="EMBL" id="MFD1720714.1"/>
    </source>
</evidence>
<keyword evidence="4" id="KW-0597">Phosphoprotein</keyword>
<evidence type="ECO:0000313" key="14">
    <source>
        <dbReference type="Proteomes" id="UP001597347"/>
    </source>
</evidence>
<evidence type="ECO:0000256" key="3">
    <source>
        <dbReference type="ARBA" id="ARBA00012438"/>
    </source>
</evidence>
<evidence type="ECO:0000256" key="4">
    <source>
        <dbReference type="ARBA" id="ARBA00022553"/>
    </source>
</evidence>
<dbReference type="SUPFAM" id="SSF55874">
    <property type="entry name" value="ATPase domain of HSP90 chaperone/DNA topoisomerase II/histidine kinase"/>
    <property type="match status" value="1"/>
</dbReference>
<feature type="domain" description="Histidine kinase" evidence="11">
    <location>
        <begin position="228"/>
        <end position="439"/>
    </location>
</feature>
<dbReference type="InterPro" id="IPR003594">
    <property type="entry name" value="HATPase_dom"/>
</dbReference>
<keyword evidence="14" id="KW-1185">Reference proteome</keyword>
<evidence type="ECO:0000256" key="2">
    <source>
        <dbReference type="ARBA" id="ARBA00004236"/>
    </source>
</evidence>
<reference evidence="14" key="1">
    <citation type="journal article" date="2019" name="Int. J. Syst. Evol. Microbiol.">
        <title>The Global Catalogue of Microorganisms (GCM) 10K type strain sequencing project: providing services to taxonomists for standard genome sequencing and annotation.</title>
        <authorList>
            <consortium name="The Broad Institute Genomics Platform"/>
            <consortium name="The Broad Institute Genome Sequencing Center for Infectious Disease"/>
            <person name="Wu L."/>
            <person name="Ma J."/>
        </authorList>
    </citation>
    <scope>NUCLEOTIDE SEQUENCE [LARGE SCALE GENOMIC DNA]</scope>
    <source>
        <strain evidence="14">CGMCC 1.12471</strain>
    </source>
</reference>
<dbReference type="SMART" id="SM00387">
    <property type="entry name" value="HATPase_c"/>
    <property type="match status" value="1"/>
</dbReference>
<organism evidence="13 14">
    <name type="scientific">Amnibacterium endophyticum</name>
    <dbReference type="NCBI Taxonomy" id="2109337"/>
    <lineage>
        <taxon>Bacteria</taxon>
        <taxon>Bacillati</taxon>
        <taxon>Actinomycetota</taxon>
        <taxon>Actinomycetes</taxon>
        <taxon>Micrococcales</taxon>
        <taxon>Microbacteriaceae</taxon>
        <taxon>Amnibacterium</taxon>
    </lineage>
</organism>
<evidence type="ECO:0000256" key="6">
    <source>
        <dbReference type="ARBA" id="ARBA00022692"/>
    </source>
</evidence>
<name>A0ABW4LCP5_9MICO</name>
<dbReference type="Pfam" id="PF00512">
    <property type="entry name" value="HisKA"/>
    <property type="match status" value="1"/>
</dbReference>
<sequence length="444" mass="45860">MRRPAPSIRLRIAVVTALVAAVVLGSLAALLAARTAEVATTTATQLAAEDLRPFAVDLVHHPGEEPDPVSTGVLLLVVDPDGVVRRSSMPPALADAAEGVRGTGDVAVAGGRYRVVERTVQAGGPWRITAARDRSAGDALVAGVMTTLLVGTPLAVLATAAAAWSVAGAALRPVERMREAAERLRAPGSSGRLPMGAGRELAELGATLNGLVDDLRESAEHERRVTSDTAHELRTPLAVLGAQVERASRPGADPDLPAIRASVERVSRLADQLLLLARADRDEDAGSAPVAALVTEAMEAVDRARLLAPAGVEVDLSLEGEETGRVGIDPVAFGRVLANLTSNALAAGPASAVDVRLRCEPDDLVLVVADDGPGFPPDFLPFAFERFSRPERSRGSGAGGAGLGLALVERLAHRSGGDVHAENRVAGGAAVTVRLPKERGRPTS</sequence>
<comment type="catalytic activity">
    <reaction evidence="1">
        <text>ATP + protein L-histidine = ADP + protein N-phospho-L-histidine.</text>
        <dbReference type="EC" id="2.7.13.3"/>
    </reaction>
</comment>
<dbReference type="RefSeq" id="WP_377932301.1">
    <property type="nucleotide sequence ID" value="NZ_JBHUEA010000004.1"/>
</dbReference>
<dbReference type="InterPro" id="IPR036097">
    <property type="entry name" value="HisK_dim/P_sf"/>
</dbReference>
<comment type="subcellular location">
    <subcellularLocation>
        <location evidence="2">Cell membrane</location>
    </subcellularLocation>
</comment>
<dbReference type="EMBL" id="JBHUEA010000004">
    <property type="protein sequence ID" value="MFD1720714.1"/>
    <property type="molecule type" value="Genomic_DNA"/>
</dbReference>
<dbReference type="CDD" id="cd06225">
    <property type="entry name" value="HAMP"/>
    <property type="match status" value="1"/>
</dbReference>
<keyword evidence="6" id="KW-0812">Transmembrane</keyword>
<keyword evidence="8" id="KW-1133">Transmembrane helix</keyword>
<keyword evidence="5" id="KW-0808">Transferase</keyword>